<dbReference type="EMBL" id="PFPX01000074">
    <property type="protein sequence ID" value="PJA09428.1"/>
    <property type="molecule type" value="Genomic_DNA"/>
</dbReference>
<dbReference type="Pfam" id="PF00318">
    <property type="entry name" value="Ribosomal_S2"/>
    <property type="match status" value="1"/>
</dbReference>
<dbReference type="PANTHER" id="PTHR12534:SF0">
    <property type="entry name" value="SMALL RIBOSOMAL SUBUNIT PROTEIN US2M"/>
    <property type="match status" value="1"/>
</dbReference>
<dbReference type="InterPro" id="IPR023591">
    <property type="entry name" value="Ribosomal_uS2_flav_dom_sf"/>
</dbReference>
<evidence type="ECO:0000313" key="8">
    <source>
        <dbReference type="Proteomes" id="UP000228743"/>
    </source>
</evidence>
<protein>
    <recommendedName>
        <fullName evidence="4 5">Small ribosomal subunit protein uS2</fullName>
    </recommendedName>
</protein>
<comment type="caution">
    <text evidence="7">The sequence shown here is derived from an EMBL/GenBank/DDBJ whole genome shotgun (WGS) entry which is preliminary data.</text>
</comment>
<dbReference type="CDD" id="cd01425">
    <property type="entry name" value="RPS2"/>
    <property type="match status" value="1"/>
</dbReference>
<dbReference type="InterPro" id="IPR018130">
    <property type="entry name" value="Ribosomal_uS2_CS"/>
</dbReference>
<dbReference type="GO" id="GO:0022627">
    <property type="term" value="C:cytosolic small ribosomal subunit"/>
    <property type="evidence" value="ECO:0007669"/>
    <property type="project" value="TreeGrafter"/>
</dbReference>
<organism evidence="7 8">
    <name type="scientific">Candidatus Falkowbacteria bacterium CG_4_10_14_0_2_um_filter_41_15</name>
    <dbReference type="NCBI Taxonomy" id="1974554"/>
    <lineage>
        <taxon>Bacteria</taxon>
        <taxon>Candidatus Falkowiibacteriota</taxon>
    </lineage>
</organism>
<evidence type="ECO:0000256" key="6">
    <source>
        <dbReference type="RuleBase" id="RU003631"/>
    </source>
</evidence>
<evidence type="ECO:0000256" key="3">
    <source>
        <dbReference type="ARBA" id="ARBA00023274"/>
    </source>
</evidence>
<dbReference type="GO" id="GO:0003735">
    <property type="term" value="F:structural constituent of ribosome"/>
    <property type="evidence" value="ECO:0007669"/>
    <property type="project" value="InterPro"/>
</dbReference>
<comment type="similarity">
    <text evidence="1 5 6">Belongs to the universal ribosomal protein uS2 family.</text>
</comment>
<keyword evidence="2 5" id="KW-0689">Ribosomal protein</keyword>
<keyword evidence="3 5" id="KW-0687">Ribonucleoprotein</keyword>
<dbReference type="AlphaFoldDB" id="A0A2M7VY02"/>
<dbReference type="PANTHER" id="PTHR12534">
    <property type="entry name" value="30S RIBOSOMAL PROTEIN S2 PROKARYOTIC AND ORGANELLAR"/>
    <property type="match status" value="1"/>
</dbReference>
<reference evidence="8" key="1">
    <citation type="submission" date="2017-09" db="EMBL/GenBank/DDBJ databases">
        <title>Depth-based differentiation of microbial function through sediment-hosted aquifers and enrichment of novel symbionts in the deep terrestrial subsurface.</title>
        <authorList>
            <person name="Probst A.J."/>
            <person name="Ladd B."/>
            <person name="Jarett J.K."/>
            <person name="Geller-Mcgrath D.E."/>
            <person name="Sieber C.M.K."/>
            <person name="Emerson J.B."/>
            <person name="Anantharaman K."/>
            <person name="Thomas B.C."/>
            <person name="Malmstrom R."/>
            <person name="Stieglmeier M."/>
            <person name="Klingl A."/>
            <person name="Woyke T."/>
            <person name="Ryan C.M."/>
            <person name="Banfield J.F."/>
        </authorList>
    </citation>
    <scope>NUCLEOTIDE SEQUENCE [LARGE SCALE GENOMIC DNA]</scope>
</reference>
<evidence type="ECO:0000256" key="5">
    <source>
        <dbReference type="HAMAP-Rule" id="MF_00291"/>
    </source>
</evidence>
<dbReference type="Proteomes" id="UP000228743">
    <property type="component" value="Unassembled WGS sequence"/>
</dbReference>
<dbReference type="SUPFAM" id="SSF52313">
    <property type="entry name" value="Ribosomal protein S2"/>
    <property type="match status" value="1"/>
</dbReference>
<dbReference type="Gene3D" id="1.10.287.610">
    <property type="entry name" value="Helix hairpin bin"/>
    <property type="match status" value="1"/>
</dbReference>
<dbReference type="Gene3D" id="3.40.50.10490">
    <property type="entry name" value="Glucose-6-phosphate isomerase like protein, domain 1"/>
    <property type="match status" value="1"/>
</dbReference>
<dbReference type="PROSITE" id="PS00963">
    <property type="entry name" value="RIBOSOMAL_S2_2"/>
    <property type="match status" value="1"/>
</dbReference>
<dbReference type="PRINTS" id="PR00395">
    <property type="entry name" value="RIBOSOMALS2"/>
</dbReference>
<dbReference type="NCBIfam" id="TIGR01011">
    <property type="entry name" value="rpsB_bact"/>
    <property type="match status" value="1"/>
</dbReference>
<sequence>MNIPKIEELFKAGAHFGHRTNRWHPKMKPFIFCSKKGVYVIDLNQTQERLESALTYMQKLVKEEKAILFVGTKNQVKKPMQEAAIACGMPYIVGKWSGGYLTNFVVIKRSIKKYQDLLSQKETGKLDKYNKKERLNIDRELKKMEAKLGGLVSLNKLPDALFVWDIKEEATAIEEALAMKVPVIAVVDTNVNPDLVKYPIPANDDSTKTVKVILDSVVDAIVEARSAKKD</sequence>
<evidence type="ECO:0000313" key="7">
    <source>
        <dbReference type="EMBL" id="PJA09428.1"/>
    </source>
</evidence>
<dbReference type="PROSITE" id="PS00962">
    <property type="entry name" value="RIBOSOMAL_S2_1"/>
    <property type="match status" value="1"/>
</dbReference>
<name>A0A2M7VY02_9BACT</name>
<dbReference type="GO" id="GO:0006412">
    <property type="term" value="P:translation"/>
    <property type="evidence" value="ECO:0007669"/>
    <property type="project" value="UniProtKB-UniRule"/>
</dbReference>
<accession>A0A2M7VY02</accession>
<dbReference type="InterPro" id="IPR005706">
    <property type="entry name" value="Ribosomal_uS2_bac/mit/plastid"/>
</dbReference>
<evidence type="ECO:0000256" key="4">
    <source>
        <dbReference type="ARBA" id="ARBA00035256"/>
    </source>
</evidence>
<evidence type="ECO:0000256" key="1">
    <source>
        <dbReference type="ARBA" id="ARBA00006242"/>
    </source>
</evidence>
<evidence type="ECO:0000256" key="2">
    <source>
        <dbReference type="ARBA" id="ARBA00022980"/>
    </source>
</evidence>
<proteinExistence type="inferred from homology"/>
<dbReference type="HAMAP" id="MF_00291_B">
    <property type="entry name" value="Ribosomal_uS2_B"/>
    <property type="match status" value="1"/>
</dbReference>
<gene>
    <name evidence="5 7" type="primary">rpsB</name>
    <name evidence="7" type="ORF">COX68_02810</name>
</gene>
<dbReference type="InterPro" id="IPR001865">
    <property type="entry name" value="Ribosomal_uS2"/>
</dbReference>